<organism evidence="1 2">
    <name type="scientific">Saccharopolyspora rosea</name>
    <dbReference type="NCBI Taxonomy" id="524884"/>
    <lineage>
        <taxon>Bacteria</taxon>
        <taxon>Bacillati</taxon>
        <taxon>Actinomycetota</taxon>
        <taxon>Actinomycetes</taxon>
        <taxon>Pseudonocardiales</taxon>
        <taxon>Pseudonocardiaceae</taxon>
        <taxon>Saccharopolyspora</taxon>
    </lineage>
</organism>
<keyword evidence="2" id="KW-1185">Reference proteome</keyword>
<evidence type="ECO:0000313" key="1">
    <source>
        <dbReference type="EMBL" id="MFD0918879.1"/>
    </source>
</evidence>
<gene>
    <name evidence="1" type="ORF">ACFQ16_03905</name>
</gene>
<name>A0ABW3FK69_9PSEU</name>
<dbReference type="RefSeq" id="WP_263250675.1">
    <property type="nucleotide sequence ID" value="NZ_BAABLT010000033.1"/>
</dbReference>
<comment type="caution">
    <text evidence="1">The sequence shown here is derived from an EMBL/GenBank/DDBJ whole genome shotgun (WGS) entry which is preliminary data.</text>
</comment>
<dbReference type="Proteomes" id="UP001597018">
    <property type="component" value="Unassembled WGS sequence"/>
</dbReference>
<protein>
    <submittedName>
        <fullName evidence="1">Uncharacterized protein</fullName>
    </submittedName>
</protein>
<reference evidence="2" key="1">
    <citation type="journal article" date="2019" name="Int. J. Syst. Evol. Microbiol.">
        <title>The Global Catalogue of Microorganisms (GCM) 10K type strain sequencing project: providing services to taxonomists for standard genome sequencing and annotation.</title>
        <authorList>
            <consortium name="The Broad Institute Genomics Platform"/>
            <consortium name="The Broad Institute Genome Sequencing Center for Infectious Disease"/>
            <person name="Wu L."/>
            <person name="Ma J."/>
        </authorList>
    </citation>
    <scope>NUCLEOTIDE SEQUENCE [LARGE SCALE GENOMIC DNA]</scope>
    <source>
        <strain evidence="2">CCUG 56401</strain>
    </source>
</reference>
<proteinExistence type="predicted"/>
<sequence>MTDDQSTIQRVTVLNGHTSPETAYVVDDYPYGRRLRCKIRYWIETGEKGSAKGKQRFVSQTTNPKVPGEVWNKPKASTYALMAVMYLDHNDHVQWWGVGLDLSPVADARARLMGIYDQLTEVDRRRYDYLLKVSQKYTTPWHEWEECIHAMTLHMHETGEDPDVSNGVWEFGGRQYYVGKDPAVYVATARQRLQQS</sequence>
<accession>A0ABW3FK69</accession>
<evidence type="ECO:0000313" key="2">
    <source>
        <dbReference type="Proteomes" id="UP001597018"/>
    </source>
</evidence>
<dbReference type="EMBL" id="JBHTIW010000002">
    <property type="protein sequence ID" value="MFD0918879.1"/>
    <property type="molecule type" value="Genomic_DNA"/>
</dbReference>